<evidence type="ECO:0000256" key="1">
    <source>
        <dbReference type="SAM" id="Phobius"/>
    </source>
</evidence>
<gene>
    <name evidence="2" type="ORF">BDV33DRAFT_180703</name>
</gene>
<accession>A0A5N6EGH6</accession>
<feature type="transmembrane region" description="Helical" evidence="1">
    <location>
        <begin position="14"/>
        <end position="36"/>
    </location>
</feature>
<evidence type="ECO:0000313" key="2">
    <source>
        <dbReference type="EMBL" id="KAB8215480.1"/>
    </source>
</evidence>
<dbReference type="Proteomes" id="UP000326799">
    <property type="component" value="Unassembled WGS sequence"/>
</dbReference>
<name>A0A5N6EGH6_9EURO</name>
<evidence type="ECO:0000313" key="3">
    <source>
        <dbReference type="Proteomes" id="UP000326799"/>
    </source>
</evidence>
<organism evidence="2 3">
    <name type="scientific">Aspergillus novoparasiticus</name>
    <dbReference type="NCBI Taxonomy" id="986946"/>
    <lineage>
        <taxon>Eukaryota</taxon>
        <taxon>Fungi</taxon>
        <taxon>Dikarya</taxon>
        <taxon>Ascomycota</taxon>
        <taxon>Pezizomycotina</taxon>
        <taxon>Eurotiomycetes</taxon>
        <taxon>Eurotiomycetidae</taxon>
        <taxon>Eurotiales</taxon>
        <taxon>Aspergillaceae</taxon>
        <taxon>Aspergillus</taxon>
        <taxon>Aspergillus subgen. Circumdati</taxon>
    </lineage>
</organism>
<keyword evidence="1" id="KW-1133">Transmembrane helix</keyword>
<reference evidence="2 3" key="1">
    <citation type="submission" date="2019-04" db="EMBL/GenBank/DDBJ databases">
        <title>Fungal friends and foes A comparative genomics study of 23 Aspergillus species from section Flavi.</title>
        <authorList>
            <consortium name="DOE Joint Genome Institute"/>
            <person name="Kjaerbolling I."/>
            <person name="Vesth T.C."/>
            <person name="Frisvad J.C."/>
            <person name="Nybo J.L."/>
            <person name="Theobald S."/>
            <person name="Kildgaard S."/>
            <person name="Petersen T.I."/>
            <person name="Kuo A."/>
            <person name="Sato A."/>
            <person name="Lyhne E.K."/>
            <person name="Kogle M.E."/>
            <person name="Wiebenga A."/>
            <person name="Kun R.S."/>
            <person name="Lubbers R.J."/>
            <person name="Makela M.R."/>
            <person name="Barry K."/>
            <person name="Chovatia M."/>
            <person name="Clum A."/>
            <person name="Daum C."/>
            <person name="Haridas S."/>
            <person name="He G."/>
            <person name="LaButti K."/>
            <person name="Lipzen A."/>
            <person name="Mondo S."/>
            <person name="Pangilinan J."/>
            <person name="Riley R."/>
            <person name="Salamov A."/>
            <person name="Simmons B.A."/>
            <person name="Magnuson J.K."/>
            <person name="Henrissat B."/>
            <person name="Mortensen U.H."/>
            <person name="Larsen T.O."/>
            <person name="De vries R.P."/>
            <person name="Grigoriev I.V."/>
            <person name="Machida M."/>
            <person name="Baker S.E."/>
            <person name="Andersen M.R."/>
        </authorList>
    </citation>
    <scope>NUCLEOTIDE SEQUENCE [LARGE SCALE GENOMIC DNA]</scope>
    <source>
        <strain evidence="2 3">CBS 126849</strain>
    </source>
</reference>
<proteinExistence type="predicted"/>
<dbReference type="AlphaFoldDB" id="A0A5N6EGH6"/>
<keyword evidence="3" id="KW-1185">Reference proteome</keyword>
<sequence>MSSAIVTVDDRKNYLWQILVLFVDYLVFTCIVSIYAHPQLRTVSGTILLPLFRTMGGEKNKGTRDPRKPFPHEFPVGTPFNEWMNHSIDLPRKMVEDRASLLSTQY</sequence>
<keyword evidence="1" id="KW-0812">Transmembrane</keyword>
<keyword evidence="1" id="KW-0472">Membrane</keyword>
<dbReference type="EMBL" id="ML733501">
    <property type="protein sequence ID" value="KAB8215480.1"/>
    <property type="molecule type" value="Genomic_DNA"/>
</dbReference>
<protein>
    <submittedName>
        <fullName evidence="2">Uncharacterized protein</fullName>
    </submittedName>
</protein>